<dbReference type="NCBIfam" id="NF041065">
    <property type="entry name" value="DpdH"/>
    <property type="match status" value="1"/>
</dbReference>
<organism evidence="2 3">
    <name type="scientific">Vibrio ponticus</name>
    <dbReference type="NCBI Taxonomy" id="265668"/>
    <lineage>
        <taxon>Bacteria</taxon>
        <taxon>Pseudomonadati</taxon>
        <taxon>Pseudomonadota</taxon>
        <taxon>Gammaproteobacteria</taxon>
        <taxon>Vibrionales</taxon>
        <taxon>Vibrionaceae</taxon>
        <taxon>Vibrio</taxon>
    </lineage>
</organism>
<evidence type="ECO:0000313" key="2">
    <source>
        <dbReference type="EMBL" id="OLQ88726.1"/>
    </source>
</evidence>
<evidence type="ECO:0000313" key="3">
    <source>
        <dbReference type="Proteomes" id="UP000186206"/>
    </source>
</evidence>
<dbReference type="EMBL" id="MJMI01000112">
    <property type="protein sequence ID" value="OLQ88726.1"/>
    <property type="molecule type" value="Genomic_DNA"/>
</dbReference>
<feature type="region of interest" description="Disordered" evidence="1">
    <location>
        <begin position="611"/>
        <end position="647"/>
    </location>
</feature>
<evidence type="ECO:0000256" key="1">
    <source>
        <dbReference type="SAM" id="MobiDB-lite"/>
    </source>
</evidence>
<protein>
    <recommendedName>
        <fullName evidence="4">ATP-binding protein</fullName>
    </recommendedName>
</protein>
<feature type="compositionally biased region" description="Basic and acidic residues" evidence="1">
    <location>
        <begin position="616"/>
        <end position="638"/>
    </location>
</feature>
<reference evidence="2 3" key="1">
    <citation type="submission" date="2016-09" db="EMBL/GenBank/DDBJ databases">
        <title>Genomic Taxonomy of the Vibrionaceae.</title>
        <authorList>
            <person name="Gonzalez-Castillo A."/>
            <person name="Gomez-Gil B."/>
            <person name="Enciso-Ibarra K."/>
        </authorList>
    </citation>
    <scope>NUCLEOTIDE SEQUENCE [LARGE SCALE GENOMIC DNA]</scope>
    <source>
        <strain evidence="2 3">CAIM 1731</strain>
    </source>
</reference>
<dbReference type="Proteomes" id="UP000186206">
    <property type="component" value="Unassembled WGS sequence"/>
</dbReference>
<gene>
    <name evidence="2" type="ORF">BIY21_16040</name>
</gene>
<evidence type="ECO:0008006" key="4">
    <source>
        <dbReference type="Google" id="ProtNLM"/>
    </source>
</evidence>
<dbReference type="InterPro" id="IPR027417">
    <property type="entry name" value="P-loop_NTPase"/>
</dbReference>
<comment type="caution">
    <text evidence="2">The sequence shown here is derived from an EMBL/GenBank/DDBJ whole genome shotgun (WGS) entry which is preliminary data.</text>
</comment>
<dbReference type="SUPFAM" id="SSF52540">
    <property type="entry name" value="P-loop containing nucleoside triphosphate hydrolases"/>
    <property type="match status" value="1"/>
</dbReference>
<accession>A0ABX3FDI0</accession>
<name>A0ABX3FDI0_9VIBR</name>
<keyword evidence="3" id="KW-1185">Reference proteome</keyword>
<proteinExistence type="predicted"/>
<sequence length="1003" mass="113417">MSIQAYWPSFKNIETCILSEAERLSDKLLLAVHHPMKLVVTSYGSEEILAKTQQELLEQLLAHNNIIPLVGESGSGKSHLIRWLNAVANNHPKAEQEKWHIIRIPKNASLSQVLEILLRDLEGDIFDNARDQIGKVANSLDRDTTTSLMFAHIVEAFREVPARLQKQHQALQSEGKMTQEKGREFMAEMSFASELQHFFDDPHIKAKFSGKDSAVSARVSRLIEIKSYAELLEDNFQVVADDFKFTSGDEVSTQLGARARRAYANLQLEAPDGAKRQMAAEMTNKAIERACKLMFNRLFQFSTGNFQDLFKEIRKYLLKQNRTLVVLVEDLAAISSIDDVLIESLLEQDIDDGVQVLCPMKSVIATTDDLESYKSHRNTIWTRGRFEWRLPTDFDVENFPELKFTSEDVVDFCARYLNAARHGVDALDGLINVKEIEAGLITWSTDLEESEQKTLDDFGYSNVSISSDSSGENGIPLFPYNKQAITKLAKKHVFKGNRTRFNPRVVIQEVLLAILRDHRERFIQNGYPSAWFEEQLSEFRNDETAMIVDRNIQDKGMVRRLIGFMSLYSDAATSEDCFKQVSKRQALAFGLDASLLPEEISLEATGQAVFKPNPGRLEDIGMKPSSTEDKKRKQDDSKTSGSQGTSKVNLHDDEVVEIVNAWFSGKSALEQKPSNALRLALFQMLEQQKGFADYSVNTNNVWGGKNQSLLNAFFKQGALTLIYLPGSRSNPQNSKVNAFGDKELSSSLDALLLKKQMIAIMRYAFENKIDNNDKNIQRPGWSYDQGLEDYALYMQFAQKWVPVAMARCMELAKQTAHTPISNHAALANSMGFELSGIDKALNQLVKTSSQIKSELPPAINPQHKAVFDKWLIEWDELRTKWLNTMLIGTNNAIHPVTFANAFRNRDKVVRSTSELVAVMQEVKASSTSLREYLEGSETKEQLRELLELLDISYKNIPAEMMPDYEVSVKTVRLRVKQLGEIVTSQTPPLAGLLSLLKFNQFGW</sequence>
<dbReference type="RefSeq" id="WP_075651004.1">
    <property type="nucleotide sequence ID" value="NZ_AP019657.1"/>
</dbReference>